<reference evidence="2 3" key="1">
    <citation type="submission" date="2024-09" db="EMBL/GenBank/DDBJ databases">
        <title>Itraconazole resistance in Madurella fahalii resulting from another homologue of gene encoding cytochrome P450 14-alpha sterol demethylase (CYP51).</title>
        <authorList>
            <person name="Yoshioka I."/>
            <person name="Fahal A.H."/>
            <person name="Kaneko S."/>
            <person name="Yaguchi T."/>
        </authorList>
    </citation>
    <scope>NUCLEOTIDE SEQUENCE [LARGE SCALE GENOMIC DNA]</scope>
    <source>
        <strain evidence="2 3">IFM 68171</strain>
    </source>
</reference>
<feature type="compositionally biased region" description="Gly residues" evidence="1">
    <location>
        <begin position="360"/>
        <end position="382"/>
    </location>
</feature>
<comment type="caution">
    <text evidence="2">The sequence shown here is derived from an EMBL/GenBank/DDBJ whole genome shotgun (WGS) entry which is preliminary data.</text>
</comment>
<name>A0ABQ0GDG7_9PEZI</name>
<feature type="region of interest" description="Disordered" evidence="1">
    <location>
        <begin position="346"/>
        <end position="398"/>
    </location>
</feature>
<dbReference type="EMBL" id="BAAFSV010000003">
    <property type="protein sequence ID" value="GAB1315585.1"/>
    <property type="molecule type" value="Genomic_DNA"/>
</dbReference>
<dbReference type="RefSeq" id="XP_070917316.1">
    <property type="nucleotide sequence ID" value="XM_071061215.1"/>
</dbReference>
<keyword evidence="3" id="KW-1185">Reference proteome</keyword>
<gene>
    <name evidence="2" type="ORF">MFIFM68171_05795</name>
</gene>
<dbReference type="GeneID" id="98176538"/>
<sequence length="458" mass="49948">MPEQSNCVPPIHWLLRAAQHTIPVSSDSIESCIALLSELSLSESYDTPSNDPSSPAGLPVEITLASLPVEIRAQILSNLESLVDLVSAILATPLFKAAYDESYISVFQGIARHMFGPRGLDMAVAVIRIRQHKGCARCANGQLSAQDCDATPLHILRAYIDRSLKPMSMEEPYNVFSLISNAVFLASQYNTTVRSNASEDGVHCASSADHDCFQAHLGRGLDHAKVWMARHILQMELYLCATAVGLGAAVIQSGGDDDDNNGGGDNVRDDVTMFWYPEVHVTLMLFCIRTWSIGPYLQRDPRVRQRPSLWKWERLRAYIKEAFVPPVEVAKKMMIAAGYSLAQDEKTADAGSSPQSNTVQGGGSGAQAGGALGAQGSEGGNQDGQVEEKRVTWPKTPRGRPVDELLRWIGQGGLVAAMEAHGCSFFCYVMFRAVDDMAHCDAYWWRAYRNNALAGAAN</sequence>
<feature type="compositionally biased region" description="Polar residues" evidence="1">
    <location>
        <begin position="350"/>
        <end position="359"/>
    </location>
</feature>
<dbReference type="Proteomes" id="UP001628179">
    <property type="component" value="Unassembled WGS sequence"/>
</dbReference>
<organism evidence="2 3">
    <name type="scientific">Madurella fahalii</name>
    <dbReference type="NCBI Taxonomy" id="1157608"/>
    <lineage>
        <taxon>Eukaryota</taxon>
        <taxon>Fungi</taxon>
        <taxon>Dikarya</taxon>
        <taxon>Ascomycota</taxon>
        <taxon>Pezizomycotina</taxon>
        <taxon>Sordariomycetes</taxon>
        <taxon>Sordariomycetidae</taxon>
        <taxon>Sordariales</taxon>
        <taxon>Sordariales incertae sedis</taxon>
        <taxon>Madurella</taxon>
    </lineage>
</organism>
<proteinExistence type="predicted"/>
<protein>
    <submittedName>
        <fullName evidence="2">Uncharacterized protein</fullName>
    </submittedName>
</protein>
<evidence type="ECO:0000313" key="2">
    <source>
        <dbReference type="EMBL" id="GAB1315585.1"/>
    </source>
</evidence>
<evidence type="ECO:0000313" key="3">
    <source>
        <dbReference type="Proteomes" id="UP001628179"/>
    </source>
</evidence>
<accession>A0ABQ0GDG7</accession>
<evidence type="ECO:0000256" key="1">
    <source>
        <dbReference type="SAM" id="MobiDB-lite"/>
    </source>
</evidence>